<evidence type="ECO:0000313" key="8">
    <source>
        <dbReference type="Proteomes" id="UP001158066"/>
    </source>
</evidence>
<keyword evidence="8" id="KW-1185">Reference proteome</keyword>
<evidence type="ECO:0000313" key="7">
    <source>
        <dbReference type="EMBL" id="SMP47018.1"/>
    </source>
</evidence>
<keyword evidence="2 5" id="KW-0689">Ribosomal protein</keyword>
<dbReference type="Pfam" id="PF01783">
    <property type="entry name" value="Ribosomal_L32p"/>
    <property type="match status" value="1"/>
</dbReference>
<name>A0AA45WUE9_9CLOT</name>
<protein>
    <recommendedName>
        <fullName evidence="4 5">Large ribosomal subunit protein bL32</fullName>
    </recommendedName>
</protein>
<dbReference type="SUPFAM" id="SSF57829">
    <property type="entry name" value="Zn-binding ribosomal proteins"/>
    <property type="match status" value="1"/>
</dbReference>
<feature type="compositionally biased region" description="Polar residues" evidence="6">
    <location>
        <begin position="18"/>
        <end position="27"/>
    </location>
</feature>
<dbReference type="InterPro" id="IPR002677">
    <property type="entry name" value="Ribosomal_bL32"/>
</dbReference>
<dbReference type="Proteomes" id="UP001158066">
    <property type="component" value="Unassembled WGS sequence"/>
</dbReference>
<dbReference type="Gene3D" id="1.20.5.640">
    <property type="entry name" value="Single helix bin"/>
    <property type="match status" value="1"/>
</dbReference>
<comment type="caution">
    <text evidence="7">The sequence shown here is derived from an EMBL/GenBank/DDBJ whole genome shotgun (WGS) entry which is preliminary data.</text>
</comment>
<dbReference type="AlphaFoldDB" id="A0AA45WUE9"/>
<evidence type="ECO:0000256" key="2">
    <source>
        <dbReference type="ARBA" id="ARBA00022980"/>
    </source>
</evidence>
<evidence type="ECO:0000256" key="5">
    <source>
        <dbReference type="HAMAP-Rule" id="MF_00340"/>
    </source>
</evidence>
<reference evidence="7" key="1">
    <citation type="submission" date="2017-05" db="EMBL/GenBank/DDBJ databases">
        <authorList>
            <person name="Varghese N."/>
            <person name="Submissions S."/>
        </authorList>
    </citation>
    <scope>NUCLEOTIDE SEQUENCE</scope>
    <source>
        <strain evidence="7">Su22</strain>
    </source>
</reference>
<dbReference type="NCBIfam" id="TIGR01031">
    <property type="entry name" value="rpmF_bact"/>
    <property type="match status" value="1"/>
</dbReference>
<dbReference type="RefSeq" id="WP_283408367.1">
    <property type="nucleotide sequence ID" value="NZ_FXUF01000003.1"/>
</dbReference>
<dbReference type="GO" id="GO:0015934">
    <property type="term" value="C:large ribosomal subunit"/>
    <property type="evidence" value="ECO:0007669"/>
    <property type="project" value="InterPro"/>
</dbReference>
<evidence type="ECO:0000256" key="6">
    <source>
        <dbReference type="SAM" id="MobiDB-lite"/>
    </source>
</evidence>
<evidence type="ECO:0000256" key="1">
    <source>
        <dbReference type="ARBA" id="ARBA00008560"/>
    </source>
</evidence>
<feature type="region of interest" description="Disordered" evidence="6">
    <location>
        <begin position="1"/>
        <end position="27"/>
    </location>
</feature>
<dbReference type="HAMAP" id="MF_00340">
    <property type="entry name" value="Ribosomal_bL32"/>
    <property type="match status" value="1"/>
</dbReference>
<dbReference type="GO" id="GO:0006412">
    <property type="term" value="P:translation"/>
    <property type="evidence" value="ECO:0007669"/>
    <property type="project" value="UniProtKB-UniRule"/>
</dbReference>
<proteinExistence type="inferred from homology"/>
<keyword evidence="3 5" id="KW-0687">Ribonucleoprotein</keyword>
<dbReference type="PANTHER" id="PTHR35534:SF1">
    <property type="entry name" value="LARGE RIBOSOMAL SUBUNIT PROTEIN BL32"/>
    <property type="match status" value="1"/>
</dbReference>
<dbReference type="InterPro" id="IPR044957">
    <property type="entry name" value="Ribosomal_bL32_bact"/>
</dbReference>
<dbReference type="PANTHER" id="PTHR35534">
    <property type="entry name" value="50S RIBOSOMAL PROTEIN L32"/>
    <property type="match status" value="1"/>
</dbReference>
<comment type="similarity">
    <text evidence="1 5">Belongs to the bacterial ribosomal protein bL32 family.</text>
</comment>
<dbReference type="EMBL" id="FXUF01000003">
    <property type="protein sequence ID" value="SMP47018.1"/>
    <property type="molecule type" value="Genomic_DNA"/>
</dbReference>
<organism evidence="7 8">
    <name type="scientific">Anoxynatronum buryatiense</name>
    <dbReference type="NCBI Taxonomy" id="489973"/>
    <lineage>
        <taxon>Bacteria</taxon>
        <taxon>Bacillati</taxon>
        <taxon>Bacillota</taxon>
        <taxon>Clostridia</taxon>
        <taxon>Eubacteriales</taxon>
        <taxon>Clostridiaceae</taxon>
        <taxon>Anoxynatronum</taxon>
    </lineage>
</organism>
<accession>A0AA45WUE9</accession>
<gene>
    <name evidence="5" type="primary">rpmF</name>
    <name evidence="7" type="ORF">SAMN06296020_10389</name>
</gene>
<dbReference type="InterPro" id="IPR011332">
    <property type="entry name" value="Ribosomal_zn-bd"/>
</dbReference>
<dbReference type="GO" id="GO:0003735">
    <property type="term" value="F:structural constituent of ribosome"/>
    <property type="evidence" value="ECO:0007669"/>
    <property type="project" value="InterPro"/>
</dbReference>
<sequence length="59" mass="6681">MPVPKRKTSKSDRDMRRASNSKYVAPTTSECPQCHEPKLSHRVCTNCGTYKGKEVIDVK</sequence>
<evidence type="ECO:0000256" key="4">
    <source>
        <dbReference type="ARBA" id="ARBA00035178"/>
    </source>
</evidence>
<evidence type="ECO:0000256" key="3">
    <source>
        <dbReference type="ARBA" id="ARBA00023274"/>
    </source>
</evidence>